<evidence type="ECO:0000256" key="1">
    <source>
        <dbReference type="ARBA" id="ARBA00004141"/>
    </source>
</evidence>
<keyword evidence="5 6" id="KW-0472">Membrane</keyword>
<name>A0ABP8V8X7_9GAMM</name>
<comment type="caution">
    <text evidence="7">The sequence shown here is derived from an EMBL/GenBank/DDBJ whole genome shotgun (WGS) entry which is preliminary data.</text>
</comment>
<evidence type="ECO:0000256" key="6">
    <source>
        <dbReference type="RuleBase" id="RU363041"/>
    </source>
</evidence>
<dbReference type="PANTHER" id="PTHR43483">
    <property type="entry name" value="MEMBRANE TRANSPORTER PROTEIN HI_0806-RELATED"/>
    <property type="match status" value="1"/>
</dbReference>
<keyword evidence="4 6" id="KW-1133">Transmembrane helix</keyword>
<feature type="transmembrane region" description="Helical" evidence="6">
    <location>
        <begin position="211"/>
        <end position="231"/>
    </location>
</feature>
<evidence type="ECO:0000313" key="8">
    <source>
        <dbReference type="Proteomes" id="UP001500604"/>
    </source>
</evidence>
<accession>A0ABP8V8X7</accession>
<dbReference type="Pfam" id="PF01925">
    <property type="entry name" value="TauE"/>
    <property type="match status" value="1"/>
</dbReference>
<keyword evidence="8" id="KW-1185">Reference proteome</keyword>
<feature type="transmembrane region" description="Helical" evidence="6">
    <location>
        <begin position="79"/>
        <end position="98"/>
    </location>
</feature>
<dbReference type="PANTHER" id="PTHR43483:SF3">
    <property type="entry name" value="MEMBRANE TRANSPORTER PROTEIN HI_0806-RELATED"/>
    <property type="match status" value="1"/>
</dbReference>
<dbReference type="Proteomes" id="UP001500604">
    <property type="component" value="Unassembled WGS sequence"/>
</dbReference>
<evidence type="ECO:0000313" key="7">
    <source>
        <dbReference type="EMBL" id="GAA4652708.1"/>
    </source>
</evidence>
<evidence type="ECO:0000256" key="5">
    <source>
        <dbReference type="ARBA" id="ARBA00023136"/>
    </source>
</evidence>
<proteinExistence type="inferred from homology"/>
<comment type="similarity">
    <text evidence="2 6">Belongs to the 4-toluene sulfonate uptake permease (TSUP) (TC 2.A.102) family.</text>
</comment>
<sequence length="262" mass="27098">MFVIGFLLAGAVAGLLAGLFGVGGGIIIVPALIFVLHLQGVSPEVLTHMAVGTSLATIIPTSLSSIYSHNQKGGIDWKAFRYLVPGICLGAVLGVATAVRISGSLLQSLLGMFALLVAWRIYRGGRQQSTRSMPGPARLGAYGGGIGYVSAVFGIGGGTLTVPLLTRYGMAMKRAVGTSSVCGLPIAIVGALVNMLLGYANPNLPAYSTGFVYWPAFIGIVLASVPCARLGAVIAHRLPADKLRYLFALLLLVIGLKFIIGS</sequence>
<comment type="subcellular location">
    <subcellularLocation>
        <location evidence="6">Cell membrane</location>
        <topology evidence="6">Multi-pass membrane protein</topology>
    </subcellularLocation>
    <subcellularLocation>
        <location evidence="1">Membrane</location>
        <topology evidence="1">Multi-pass membrane protein</topology>
    </subcellularLocation>
</comment>
<feature type="transmembrane region" description="Helical" evidence="6">
    <location>
        <begin position="177"/>
        <end position="199"/>
    </location>
</feature>
<feature type="transmembrane region" description="Helical" evidence="6">
    <location>
        <begin position="105"/>
        <end position="122"/>
    </location>
</feature>
<dbReference type="InterPro" id="IPR002781">
    <property type="entry name" value="TM_pro_TauE-like"/>
</dbReference>
<organism evidence="7 8">
    <name type="scientific">Kistimonas scapharcae</name>
    <dbReference type="NCBI Taxonomy" id="1036133"/>
    <lineage>
        <taxon>Bacteria</taxon>
        <taxon>Pseudomonadati</taxon>
        <taxon>Pseudomonadota</taxon>
        <taxon>Gammaproteobacteria</taxon>
        <taxon>Oceanospirillales</taxon>
        <taxon>Endozoicomonadaceae</taxon>
        <taxon>Kistimonas</taxon>
    </lineage>
</organism>
<keyword evidence="6" id="KW-1003">Cell membrane</keyword>
<gene>
    <name evidence="7" type="ORF">GCM10023116_49920</name>
</gene>
<reference evidence="8" key="1">
    <citation type="journal article" date="2019" name="Int. J. Syst. Evol. Microbiol.">
        <title>The Global Catalogue of Microorganisms (GCM) 10K type strain sequencing project: providing services to taxonomists for standard genome sequencing and annotation.</title>
        <authorList>
            <consortium name="The Broad Institute Genomics Platform"/>
            <consortium name="The Broad Institute Genome Sequencing Center for Infectious Disease"/>
            <person name="Wu L."/>
            <person name="Ma J."/>
        </authorList>
    </citation>
    <scope>NUCLEOTIDE SEQUENCE [LARGE SCALE GENOMIC DNA]</scope>
    <source>
        <strain evidence="8">JCM 17805</strain>
    </source>
</reference>
<evidence type="ECO:0000256" key="3">
    <source>
        <dbReference type="ARBA" id="ARBA00022692"/>
    </source>
</evidence>
<dbReference type="RefSeq" id="WP_345199328.1">
    <property type="nucleotide sequence ID" value="NZ_BAABFL010000480.1"/>
</dbReference>
<keyword evidence="3 6" id="KW-0812">Transmembrane</keyword>
<feature type="transmembrane region" description="Helical" evidence="6">
    <location>
        <begin position="6"/>
        <end position="33"/>
    </location>
</feature>
<evidence type="ECO:0000256" key="4">
    <source>
        <dbReference type="ARBA" id="ARBA00022989"/>
    </source>
</evidence>
<evidence type="ECO:0000256" key="2">
    <source>
        <dbReference type="ARBA" id="ARBA00009142"/>
    </source>
</evidence>
<protein>
    <recommendedName>
        <fullName evidence="6">Probable membrane transporter protein</fullName>
    </recommendedName>
</protein>
<feature type="transmembrane region" description="Helical" evidence="6">
    <location>
        <begin position="142"/>
        <end position="165"/>
    </location>
</feature>
<feature type="transmembrane region" description="Helical" evidence="6">
    <location>
        <begin position="243"/>
        <end position="260"/>
    </location>
</feature>
<feature type="transmembrane region" description="Helical" evidence="6">
    <location>
        <begin position="45"/>
        <end position="67"/>
    </location>
</feature>
<dbReference type="EMBL" id="BAABFL010000480">
    <property type="protein sequence ID" value="GAA4652708.1"/>
    <property type="molecule type" value="Genomic_DNA"/>
</dbReference>